<reference evidence="1" key="2">
    <citation type="journal article" date="2023" name="IMA Fungus">
        <title>Comparative genomic study of the Penicillium genus elucidates a diverse pangenome and 15 lateral gene transfer events.</title>
        <authorList>
            <person name="Petersen C."/>
            <person name="Sorensen T."/>
            <person name="Nielsen M.R."/>
            <person name="Sondergaard T.E."/>
            <person name="Sorensen J.L."/>
            <person name="Fitzpatrick D.A."/>
            <person name="Frisvad J.C."/>
            <person name="Nielsen K.L."/>
        </authorList>
    </citation>
    <scope>NUCLEOTIDE SEQUENCE</scope>
    <source>
        <strain evidence="1">IBT 16849</strain>
    </source>
</reference>
<gene>
    <name evidence="1" type="ORF">N7472_009642</name>
</gene>
<dbReference type="EMBL" id="JAPQKP010000006">
    <property type="protein sequence ID" value="KAJ5184802.1"/>
    <property type="molecule type" value="Genomic_DNA"/>
</dbReference>
<protein>
    <submittedName>
        <fullName evidence="1">Uncharacterized protein</fullName>
    </submittedName>
</protein>
<evidence type="ECO:0000313" key="2">
    <source>
        <dbReference type="Proteomes" id="UP001150879"/>
    </source>
</evidence>
<organism evidence="1 2">
    <name type="scientific">Penicillium cf. griseofulvum</name>
    <dbReference type="NCBI Taxonomy" id="2972120"/>
    <lineage>
        <taxon>Eukaryota</taxon>
        <taxon>Fungi</taxon>
        <taxon>Dikarya</taxon>
        <taxon>Ascomycota</taxon>
        <taxon>Pezizomycotina</taxon>
        <taxon>Eurotiomycetes</taxon>
        <taxon>Eurotiomycetidae</taxon>
        <taxon>Eurotiales</taxon>
        <taxon>Aspergillaceae</taxon>
        <taxon>Penicillium</taxon>
    </lineage>
</organism>
<evidence type="ECO:0000313" key="1">
    <source>
        <dbReference type="EMBL" id="KAJ5184802.1"/>
    </source>
</evidence>
<proteinExistence type="predicted"/>
<dbReference type="Proteomes" id="UP001150879">
    <property type="component" value="Unassembled WGS sequence"/>
</dbReference>
<comment type="caution">
    <text evidence="1">The sequence shown here is derived from an EMBL/GenBank/DDBJ whole genome shotgun (WGS) entry which is preliminary data.</text>
</comment>
<dbReference type="AlphaFoldDB" id="A0A9W9IVC5"/>
<reference evidence="1" key="1">
    <citation type="submission" date="2022-11" db="EMBL/GenBank/DDBJ databases">
        <authorList>
            <person name="Petersen C."/>
        </authorList>
    </citation>
    <scope>NUCLEOTIDE SEQUENCE</scope>
    <source>
        <strain evidence="1">IBT 16849</strain>
    </source>
</reference>
<accession>A0A9W9IVC5</accession>
<name>A0A9W9IVC5_9EURO</name>
<keyword evidence="2" id="KW-1185">Reference proteome</keyword>
<sequence length="62" mass="7169">MPFYLTWLALKKGRSFQICRHDNHVSKTYDGARSRAFPITPAFPDLQSNLFRPLTEQEGEQG</sequence>